<dbReference type="Pfam" id="PF00501">
    <property type="entry name" value="AMP-binding"/>
    <property type="match status" value="1"/>
</dbReference>
<name>A0A562SLX9_CHIJA</name>
<evidence type="ECO:0000313" key="3">
    <source>
        <dbReference type="Proteomes" id="UP000316778"/>
    </source>
</evidence>
<dbReference type="SUPFAM" id="SSF52777">
    <property type="entry name" value="CoA-dependent acyltransferases"/>
    <property type="match status" value="2"/>
</dbReference>
<organism evidence="2 3">
    <name type="scientific">Chitinophaga japonensis</name>
    <name type="common">Flexibacter japonensis</name>
    <dbReference type="NCBI Taxonomy" id="104662"/>
    <lineage>
        <taxon>Bacteria</taxon>
        <taxon>Pseudomonadati</taxon>
        <taxon>Bacteroidota</taxon>
        <taxon>Chitinophagia</taxon>
        <taxon>Chitinophagales</taxon>
        <taxon>Chitinophagaceae</taxon>
        <taxon>Chitinophaga</taxon>
    </lineage>
</organism>
<dbReference type="InterPro" id="IPR045851">
    <property type="entry name" value="AMP-bd_C_sf"/>
</dbReference>
<dbReference type="GO" id="GO:0003824">
    <property type="term" value="F:catalytic activity"/>
    <property type="evidence" value="ECO:0007669"/>
    <property type="project" value="InterPro"/>
</dbReference>
<dbReference type="Gene3D" id="3.40.50.12780">
    <property type="entry name" value="N-terminal domain of ligase-like"/>
    <property type="match status" value="1"/>
</dbReference>
<feature type="domain" description="Carrier" evidence="1">
    <location>
        <begin position="531"/>
        <end position="606"/>
    </location>
</feature>
<dbReference type="InterPro" id="IPR023213">
    <property type="entry name" value="CAT-like_dom_sf"/>
</dbReference>
<dbReference type="Proteomes" id="UP000316778">
    <property type="component" value="Unassembled WGS sequence"/>
</dbReference>
<proteinExistence type="predicted"/>
<comment type="caution">
    <text evidence="2">The sequence shown here is derived from an EMBL/GenBank/DDBJ whole genome shotgun (WGS) entry which is preliminary data.</text>
</comment>
<dbReference type="InterPro" id="IPR009081">
    <property type="entry name" value="PP-bd_ACP"/>
</dbReference>
<dbReference type="Pfam" id="PF00550">
    <property type="entry name" value="PP-binding"/>
    <property type="match status" value="1"/>
</dbReference>
<dbReference type="GO" id="GO:0043041">
    <property type="term" value="P:amino acid activation for nonribosomal peptide biosynthetic process"/>
    <property type="evidence" value="ECO:0007669"/>
    <property type="project" value="TreeGrafter"/>
</dbReference>
<dbReference type="Gene3D" id="1.10.1200.10">
    <property type="entry name" value="ACP-like"/>
    <property type="match status" value="1"/>
</dbReference>
<dbReference type="PROSITE" id="PS00455">
    <property type="entry name" value="AMP_BINDING"/>
    <property type="match status" value="1"/>
</dbReference>
<dbReference type="Gene3D" id="3.30.559.30">
    <property type="entry name" value="Nonribosomal peptide synthetase, condensation domain"/>
    <property type="match status" value="1"/>
</dbReference>
<dbReference type="PANTHER" id="PTHR45527">
    <property type="entry name" value="NONRIBOSOMAL PEPTIDE SYNTHETASE"/>
    <property type="match status" value="1"/>
</dbReference>
<dbReference type="GO" id="GO:0044550">
    <property type="term" value="P:secondary metabolite biosynthetic process"/>
    <property type="evidence" value="ECO:0007669"/>
    <property type="project" value="TreeGrafter"/>
</dbReference>
<dbReference type="AlphaFoldDB" id="A0A562SLX9"/>
<dbReference type="GO" id="GO:0005737">
    <property type="term" value="C:cytoplasm"/>
    <property type="evidence" value="ECO:0007669"/>
    <property type="project" value="TreeGrafter"/>
</dbReference>
<protein>
    <submittedName>
        <fullName evidence="2">Amino acid adenylation domain-containing protein</fullName>
    </submittedName>
</protein>
<dbReference type="InterPro" id="IPR042099">
    <property type="entry name" value="ANL_N_sf"/>
</dbReference>
<dbReference type="PROSITE" id="PS50075">
    <property type="entry name" value="CARRIER"/>
    <property type="match status" value="1"/>
</dbReference>
<dbReference type="CDD" id="cd05930">
    <property type="entry name" value="A_NRPS"/>
    <property type="match status" value="1"/>
</dbReference>
<dbReference type="InterPro" id="IPR020845">
    <property type="entry name" value="AMP-binding_CS"/>
</dbReference>
<dbReference type="InterPro" id="IPR036736">
    <property type="entry name" value="ACP-like_sf"/>
</dbReference>
<reference evidence="2 3" key="1">
    <citation type="journal article" date="2013" name="Stand. Genomic Sci.">
        <title>Genomic Encyclopedia of Type Strains, Phase I: The one thousand microbial genomes (KMG-I) project.</title>
        <authorList>
            <person name="Kyrpides N.C."/>
            <person name="Woyke T."/>
            <person name="Eisen J.A."/>
            <person name="Garrity G."/>
            <person name="Lilburn T.G."/>
            <person name="Beck B.J."/>
            <person name="Whitman W.B."/>
            <person name="Hugenholtz P."/>
            <person name="Klenk H.P."/>
        </authorList>
    </citation>
    <scope>NUCLEOTIDE SEQUENCE [LARGE SCALE GENOMIC DNA]</scope>
    <source>
        <strain evidence="2 3">DSM 13484</strain>
    </source>
</reference>
<dbReference type="CDD" id="cd19531">
    <property type="entry name" value="LCL_NRPS-like"/>
    <property type="match status" value="1"/>
</dbReference>
<evidence type="ECO:0000313" key="2">
    <source>
        <dbReference type="EMBL" id="TWI82138.1"/>
    </source>
</evidence>
<keyword evidence="3" id="KW-1185">Reference proteome</keyword>
<sequence>MDKRIIHSVFEAKAQLFPDNIAVEDQDMQLTYRELNVLADKLAVVLRQQGLGSGRIAMTLMGADVRLITSVLAIFKAGGIYLPADFSFPPRLMQQVLEEGAPDIVITSAAMLEEAKQRLSEGNAPLPAMVIIEQDLTFSVQGQREMIPVTGTRDISPDDGCYVFYTSGSTGRSKAILGNHKGLSHFVHWEMGEFGLDEHCRVSLLSQFTFDASLRDIFVPLCTGGRLVIPPVGVKSNIPLLIEWLEVKQISLVHCVPSIFRLVTRYLQSGSATMDRNLFPSLKHILMAGEPLYGRDIIQWRSIVGDQVELVNLYGTSETTMAKTCHRIGPTPEDPAAAVHVGWPISNTMVAVFNGGKLCSPGEIGEIYIKTPFMTKGYFRNEALTKSVFVQNPLVTDRVDMMHKTGDMGRYFEDGHIEVHGRLDDQVKINGIRLELAEVKQAALSAPGIQDAEVIVIPGAEGENQLACYYTGTVAQEPALRSYLAGQLHAAFIPSFFIYMEALPLTINGKVDKKALPRPVTTMAGTAGDMEETDPVVLTMQQIWKEVLGLPQVNRNTHFFQSAGTSLKAIMIISKLYRQYNIRLKIKDIFDNPTIISLCTHIRELQRQSFESISLVPGNDNYETTYAQKGIWLHLQYGRGLAAYNMTGAYHFEGAFNREAFTKAIQFLVQRYEILRTTFVMDKGELRQRVHDFDPAAVNVRMDVCEAGMQEADYAKIAEEESLKIFDPQKEPLIRFRLLRAGERHHTLVLTQHHLIADGWSVNLLLKEFMQVFAAFSRNETPKLSPLRIQYKDYAAWHNRYISSFSSQPHQDFWKAQMEGELRPLNIAATSFNSIGKSYEGRLFTFGLPPALSQAVFEMGKCREKSTFAILLALTNILLYSYTGREDILLGSPYAGRNHPDLEDQLGLFVSIILLRNRLQPDQPFSALLERVAGNAAEAYEHGVYPFEKILEELELTSNGKGLQFLNVFVQMQEAHEEALAASQEGWEDLRITPVDFKHLTSKFDLTFNFIAAQPGEHITIVIEYNTALFTENSIKKLQEDFIRLTELAMENEQLSVAALRTVVQETASPSREMADISHQISSGISREY</sequence>
<dbReference type="Gene3D" id="3.30.300.30">
    <property type="match status" value="1"/>
</dbReference>
<dbReference type="RefSeq" id="WP_145719334.1">
    <property type="nucleotide sequence ID" value="NZ_BAAAFY010000003.1"/>
</dbReference>
<dbReference type="SUPFAM" id="SSF56801">
    <property type="entry name" value="Acetyl-CoA synthetase-like"/>
    <property type="match status" value="1"/>
</dbReference>
<dbReference type="Gene3D" id="3.30.559.10">
    <property type="entry name" value="Chloramphenicol acetyltransferase-like domain"/>
    <property type="match status" value="1"/>
</dbReference>
<dbReference type="PANTHER" id="PTHR45527:SF1">
    <property type="entry name" value="FATTY ACID SYNTHASE"/>
    <property type="match status" value="1"/>
</dbReference>
<accession>A0A562SLX9</accession>
<dbReference type="GO" id="GO:0031177">
    <property type="term" value="F:phosphopantetheine binding"/>
    <property type="evidence" value="ECO:0007669"/>
    <property type="project" value="TreeGrafter"/>
</dbReference>
<dbReference type="SUPFAM" id="SSF47336">
    <property type="entry name" value="ACP-like"/>
    <property type="match status" value="1"/>
</dbReference>
<evidence type="ECO:0000259" key="1">
    <source>
        <dbReference type="PROSITE" id="PS50075"/>
    </source>
</evidence>
<dbReference type="Pfam" id="PF00668">
    <property type="entry name" value="Condensation"/>
    <property type="match status" value="1"/>
</dbReference>
<dbReference type="InterPro" id="IPR001242">
    <property type="entry name" value="Condensation_dom"/>
</dbReference>
<dbReference type="InterPro" id="IPR000873">
    <property type="entry name" value="AMP-dep_synth/lig_dom"/>
</dbReference>
<dbReference type="EMBL" id="VLLG01000007">
    <property type="protein sequence ID" value="TWI82138.1"/>
    <property type="molecule type" value="Genomic_DNA"/>
</dbReference>
<gene>
    <name evidence="2" type="ORF">LX66_5456</name>
</gene>
<dbReference type="OrthoDB" id="605930at2"/>